<feature type="domain" description="NAD(P)-binding" evidence="1">
    <location>
        <begin position="43"/>
        <end position="326"/>
    </location>
</feature>
<dbReference type="OrthoDB" id="331544at2759"/>
<protein>
    <recommendedName>
        <fullName evidence="1">NAD(P)-binding domain-containing protein</fullName>
    </recommendedName>
</protein>
<dbReference type="Gene3D" id="3.40.50.720">
    <property type="entry name" value="NAD(P)-binding Rossmann-like Domain"/>
    <property type="match status" value="1"/>
</dbReference>
<evidence type="ECO:0000259" key="1">
    <source>
        <dbReference type="Pfam" id="PF16363"/>
    </source>
</evidence>
<dbReference type="Gene3D" id="3.90.25.10">
    <property type="entry name" value="UDP-galactose 4-epimerase, domain 1"/>
    <property type="match status" value="1"/>
</dbReference>
<dbReference type="Pfam" id="PF16363">
    <property type="entry name" value="GDP_Man_Dehyd"/>
    <property type="match status" value="1"/>
</dbReference>
<dbReference type="FunFam" id="3.40.50.720:FF:000304">
    <property type="entry name" value="UDP-glucose 4,6-dehydratase"/>
    <property type="match status" value="1"/>
</dbReference>
<dbReference type="AlphaFoldDB" id="A0A8H7BNB5"/>
<dbReference type="InterPro" id="IPR036291">
    <property type="entry name" value="NAD(P)-bd_dom_sf"/>
</dbReference>
<comment type="caution">
    <text evidence="2">The sequence shown here is derived from an EMBL/GenBank/DDBJ whole genome shotgun (WGS) entry which is preliminary data.</text>
</comment>
<organism evidence="2 3">
    <name type="scientific">Apophysomyces ossiformis</name>
    <dbReference type="NCBI Taxonomy" id="679940"/>
    <lineage>
        <taxon>Eukaryota</taxon>
        <taxon>Fungi</taxon>
        <taxon>Fungi incertae sedis</taxon>
        <taxon>Mucoromycota</taxon>
        <taxon>Mucoromycotina</taxon>
        <taxon>Mucoromycetes</taxon>
        <taxon>Mucorales</taxon>
        <taxon>Mucorineae</taxon>
        <taxon>Mucoraceae</taxon>
        <taxon>Apophysomyces</taxon>
    </lineage>
</organism>
<dbReference type="PANTHER" id="PTHR43000">
    <property type="entry name" value="DTDP-D-GLUCOSE 4,6-DEHYDRATASE-RELATED"/>
    <property type="match status" value="1"/>
</dbReference>
<accession>A0A8H7BNB5</accession>
<reference evidence="2" key="1">
    <citation type="submission" date="2020-01" db="EMBL/GenBank/DDBJ databases">
        <title>Genome Sequencing of Three Apophysomyces-Like Fungal Strains Confirms a Novel Fungal Genus in the Mucoromycota with divergent Burkholderia-like Endosymbiotic Bacteria.</title>
        <authorList>
            <person name="Stajich J.E."/>
            <person name="Macias A.M."/>
            <person name="Carter-House D."/>
            <person name="Lovett B."/>
            <person name="Kasson L.R."/>
            <person name="Berry K."/>
            <person name="Grigoriev I."/>
            <person name="Chang Y."/>
            <person name="Spatafora J."/>
            <person name="Kasson M.T."/>
        </authorList>
    </citation>
    <scope>NUCLEOTIDE SEQUENCE</scope>
    <source>
        <strain evidence="2">NRRL A-21654</strain>
    </source>
</reference>
<dbReference type="InterPro" id="IPR016040">
    <property type="entry name" value="NAD(P)-bd_dom"/>
</dbReference>
<sequence>MLKDDRNNTHEQLVKTISNFDKVDIGERKYDIVPELQNVRNILVTGGYGFLGSFLVRKLVVLYPEYHIYVVDKLEYRGSTRNLKSVKDFPNFTGIRGDITSSEFVSFILKEKRIDVIFHLAAQTHIDRSFGDSFEFTTNNVMATHVMLEAARIYGIKRFIHVSTDEVYGGPDAILAPSNPYSATKAAAEFLVMAYHKSFGLPTIITRSNSIYGPYQYPEKIISNYIHGNGQNSRRYIYAADVADALDLVFRKGEVNEIYNVGCETEFSNLQLCKKLIRLFGYPEEQIEDHIEFVQDRPLNDKRYNVSYSKLEALGWKPKVDIDSGLLRTSK</sequence>
<dbReference type="GO" id="GO:0009225">
    <property type="term" value="P:nucleotide-sugar metabolic process"/>
    <property type="evidence" value="ECO:0007669"/>
    <property type="project" value="UniProtKB-ARBA"/>
</dbReference>
<dbReference type="EMBL" id="JABAYA010000073">
    <property type="protein sequence ID" value="KAF7726735.1"/>
    <property type="molecule type" value="Genomic_DNA"/>
</dbReference>
<dbReference type="SUPFAM" id="SSF51735">
    <property type="entry name" value="NAD(P)-binding Rossmann-fold domains"/>
    <property type="match status" value="1"/>
</dbReference>
<keyword evidence="3" id="KW-1185">Reference proteome</keyword>
<gene>
    <name evidence="2" type="ORF">EC973_008509</name>
</gene>
<evidence type="ECO:0000313" key="2">
    <source>
        <dbReference type="EMBL" id="KAF7726735.1"/>
    </source>
</evidence>
<dbReference type="Proteomes" id="UP000605846">
    <property type="component" value="Unassembled WGS sequence"/>
</dbReference>
<name>A0A8H7BNB5_9FUNG</name>
<evidence type="ECO:0000313" key="3">
    <source>
        <dbReference type="Proteomes" id="UP000605846"/>
    </source>
</evidence>
<proteinExistence type="predicted"/>